<organism evidence="1 2">
    <name type="scientific">Ohtaekwangia koreensis</name>
    <dbReference type="NCBI Taxonomy" id="688867"/>
    <lineage>
        <taxon>Bacteria</taxon>
        <taxon>Pseudomonadati</taxon>
        <taxon>Bacteroidota</taxon>
        <taxon>Cytophagia</taxon>
        <taxon>Cytophagales</taxon>
        <taxon>Fulvivirgaceae</taxon>
        <taxon>Ohtaekwangia</taxon>
    </lineage>
</organism>
<dbReference type="AlphaFoldDB" id="A0A1T5MIH4"/>
<gene>
    <name evidence="1" type="ORF">SAMN05660236_5493</name>
</gene>
<name>A0A1T5MIH4_9BACT</name>
<dbReference type="Proteomes" id="UP000190961">
    <property type="component" value="Unassembled WGS sequence"/>
</dbReference>
<protein>
    <submittedName>
        <fullName evidence="1">Uncharacterized protein</fullName>
    </submittedName>
</protein>
<accession>A0A1T5MIH4</accession>
<reference evidence="1 2" key="1">
    <citation type="submission" date="2017-02" db="EMBL/GenBank/DDBJ databases">
        <authorList>
            <person name="Peterson S.W."/>
        </authorList>
    </citation>
    <scope>NUCLEOTIDE SEQUENCE [LARGE SCALE GENOMIC DNA]</scope>
    <source>
        <strain evidence="1 2">DSM 25262</strain>
    </source>
</reference>
<sequence>MAWTILKIGGMNFFQEWFFWNIYWYYSIHYKDERILKKLPRSREDRGSFKHLLI</sequence>
<evidence type="ECO:0000313" key="1">
    <source>
        <dbReference type="EMBL" id="SKC87718.1"/>
    </source>
</evidence>
<evidence type="ECO:0000313" key="2">
    <source>
        <dbReference type="Proteomes" id="UP000190961"/>
    </source>
</evidence>
<dbReference type="EMBL" id="FUZU01000004">
    <property type="protein sequence ID" value="SKC87718.1"/>
    <property type="molecule type" value="Genomic_DNA"/>
</dbReference>
<keyword evidence="2" id="KW-1185">Reference proteome</keyword>
<proteinExistence type="predicted"/>